<evidence type="ECO:0000256" key="1">
    <source>
        <dbReference type="SAM" id="Phobius"/>
    </source>
</evidence>
<feature type="transmembrane region" description="Helical" evidence="1">
    <location>
        <begin position="45"/>
        <end position="65"/>
    </location>
</feature>
<keyword evidence="1" id="KW-0812">Transmembrane</keyword>
<gene>
    <name evidence="2" type="ORF">ACFPJ5_16600</name>
</gene>
<comment type="caution">
    <text evidence="2">The sequence shown here is derived from an EMBL/GenBank/DDBJ whole genome shotgun (WGS) entry which is preliminary data.</text>
</comment>
<keyword evidence="3" id="KW-1185">Reference proteome</keyword>
<evidence type="ECO:0000313" key="2">
    <source>
        <dbReference type="EMBL" id="MFC5368547.1"/>
    </source>
</evidence>
<dbReference type="EMBL" id="JBHSKX010000002">
    <property type="protein sequence ID" value="MFC5368547.1"/>
    <property type="molecule type" value="Genomic_DNA"/>
</dbReference>
<dbReference type="RefSeq" id="WP_227230819.1">
    <property type="nucleotide sequence ID" value="NZ_JAJCVJ010000002.1"/>
</dbReference>
<keyword evidence="1" id="KW-1133">Transmembrane helix</keyword>
<dbReference type="AlphaFoldDB" id="A0ABD5RFM6"/>
<dbReference type="Proteomes" id="UP001596201">
    <property type="component" value="Unassembled WGS sequence"/>
</dbReference>
<accession>A0ABD5RFM6</accession>
<proteinExistence type="predicted"/>
<sequence length="73" mass="7905">MFRDTIVSDRLQLVVGAFVVVLLGGLAWLYLIAAERAGLGTLIDPVFVFIALAMTGFLGFGYVLGERLQDEGE</sequence>
<feature type="transmembrane region" description="Helical" evidence="1">
    <location>
        <begin position="12"/>
        <end position="33"/>
    </location>
</feature>
<reference evidence="2 3" key="1">
    <citation type="journal article" date="2019" name="Int. J. Syst. Evol. Microbiol.">
        <title>The Global Catalogue of Microorganisms (GCM) 10K type strain sequencing project: providing services to taxonomists for standard genome sequencing and annotation.</title>
        <authorList>
            <consortium name="The Broad Institute Genomics Platform"/>
            <consortium name="The Broad Institute Genome Sequencing Center for Infectious Disease"/>
            <person name="Wu L."/>
            <person name="Ma J."/>
        </authorList>
    </citation>
    <scope>NUCLEOTIDE SEQUENCE [LARGE SCALE GENOMIC DNA]</scope>
    <source>
        <strain evidence="2 3">CGMCC 1.12237</strain>
    </source>
</reference>
<organism evidence="2 3">
    <name type="scientific">Salinirubrum litoreum</name>
    <dbReference type="NCBI Taxonomy" id="1126234"/>
    <lineage>
        <taxon>Archaea</taxon>
        <taxon>Methanobacteriati</taxon>
        <taxon>Methanobacteriota</taxon>
        <taxon>Stenosarchaea group</taxon>
        <taxon>Halobacteria</taxon>
        <taxon>Halobacteriales</taxon>
        <taxon>Haloferacaceae</taxon>
        <taxon>Salinirubrum</taxon>
    </lineage>
</organism>
<keyword evidence="1" id="KW-0472">Membrane</keyword>
<protein>
    <submittedName>
        <fullName evidence="2">Uncharacterized protein</fullName>
    </submittedName>
</protein>
<name>A0ABD5RFM6_9EURY</name>
<evidence type="ECO:0000313" key="3">
    <source>
        <dbReference type="Proteomes" id="UP001596201"/>
    </source>
</evidence>